<evidence type="ECO:0008006" key="3">
    <source>
        <dbReference type="Google" id="ProtNLM"/>
    </source>
</evidence>
<dbReference type="Proteomes" id="UP000593576">
    <property type="component" value="Unassembled WGS sequence"/>
</dbReference>
<protein>
    <recommendedName>
        <fullName evidence="3">Endonuclease/exonuclease/phosphatase domain-containing protein</fullName>
    </recommendedName>
</protein>
<dbReference type="AlphaFoldDB" id="A0A7J9MAR5"/>
<reference evidence="1 2" key="1">
    <citation type="journal article" date="2019" name="Genome Biol. Evol.">
        <title>Insights into the evolution of the New World diploid cottons (Gossypium, subgenus Houzingenia) based on genome sequencing.</title>
        <authorList>
            <person name="Grover C.E."/>
            <person name="Arick M.A. 2nd"/>
            <person name="Thrash A."/>
            <person name="Conover J.L."/>
            <person name="Sanders W.S."/>
            <person name="Peterson D.G."/>
            <person name="Frelichowski J.E."/>
            <person name="Scheffler J.A."/>
            <person name="Scheffler B.E."/>
            <person name="Wendel J.F."/>
        </authorList>
    </citation>
    <scope>NUCLEOTIDE SEQUENCE [LARGE SCALE GENOMIC DNA]</scope>
    <source>
        <strain evidence="1">1</strain>
        <tissue evidence="1">Leaf</tissue>
    </source>
</reference>
<proteinExistence type="predicted"/>
<dbReference type="OrthoDB" id="998616at2759"/>
<dbReference type="SUPFAM" id="SSF56219">
    <property type="entry name" value="DNase I-like"/>
    <property type="match status" value="1"/>
</dbReference>
<dbReference type="EMBL" id="JABFAF010000010">
    <property type="protein sequence ID" value="MBA0868044.1"/>
    <property type="molecule type" value="Genomic_DNA"/>
</dbReference>
<name>A0A7J9MAR5_GOSSC</name>
<sequence length="103" mass="11417">MDRKNQKTMRDGMGRFKSSGWRSALPRALKIFSWNYCGVGNPATVHELKQLLIANGPDVVFLCETKIHSNSFSLIRSICRMEGCLVASSEGKSGGLALLWREG</sequence>
<dbReference type="Gene3D" id="3.60.10.10">
    <property type="entry name" value="Endonuclease/exonuclease/phosphatase"/>
    <property type="match status" value="1"/>
</dbReference>
<keyword evidence="2" id="KW-1185">Reference proteome</keyword>
<dbReference type="PANTHER" id="PTHR35218">
    <property type="entry name" value="RNASE H DOMAIN-CONTAINING PROTEIN"/>
    <property type="match status" value="1"/>
</dbReference>
<dbReference type="InterPro" id="IPR036691">
    <property type="entry name" value="Endo/exonu/phosph_ase_sf"/>
</dbReference>
<gene>
    <name evidence="1" type="ORF">Goshw_007985</name>
</gene>
<organism evidence="1 2">
    <name type="scientific">Gossypium schwendimanii</name>
    <name type="common">Cotton</name>
    <dbReference type="NCBI Taxonomy" id="34291"/>
    <lineage>
        <taxon>Eukaryota</taxon>
        <taxon>Viridiplantae</taxon>
        <taxon>Streptophyta</taxon>
        <taxon>Embryophyta</taxon>
        <taxon>Tracheophyta</taxon>
        <taxon>Spermatophyta</taxon>
        <taxon>Magnoliopsida</taxon>
        <taxon>eudicotyledons</taxon>
        <taxon>Gunneridae</taxon>
        <taxon>Pentapetalae</taxon>
        <taxon>rosids</taxon>
        <taxon>malvids</taxon>
        <taxon>Malvales</taxon>
        <taxon>Malvaceae</taxon>
        <taxon>Malvoideae</taxon>
        <taxon>Gossypium</taxon>
    </lineage>
</organism>
<evidence type="ECO:0000313" key="1">
    <source>
        <dbReference type="EMBL" id="MBA0868044.1"/>
    </source>
</evidence>
<accession>A0A7J9MAR5</accession>
<comment type="caution">
    <text evidence="1">The sequence shown here is derived from an EMBL/GenBank/DDBJ whole genome shotgun (WGS) entry which is preliminary data.</text>
</comment>
<dbReference type="PANTHER" id="PTHR35218:SF9">
    <property type="entry name" value="ENDONUCLEASE_EXONUCLEASE_PHOSPHATASE DOMAIN-CONTAINING PROTEIN"/>
    <property type="match status" value="1"/>
</dbReference>
<evidence type="ECO:0000313" key="2">
    <source>
        <dbReference type="Proteomes" id="UP000593576"/>
    </source>
</evidence>